<evidence type="ECO:0008006" key="4">
    <source>
        <dbReference type="Google" id="ProtNLM"/>
    </source>
</evidence>
<feature type="chain" id="PRO_5031236826" description="ABC transporter substrate-binding protein" evidence="1">
    <location>
        <begin position="21"/>
        <end position="250"/>
    </location>
</feature>
<protein>
    <recommendedName>
        <fullName evidence="4">ABC transporter substrate-binding protein</fullName>
    </recommendedName>
</protein>
<evidence type="ECO:0000313" key="2">
    <source>
        <dbReference type="EMBL" id="CAD5108233.1"/>
    </source>
</evidence>
<gene>
    <name evidence="2" type="ORF">PSEWESI4_02518</name>
</gene>
<evidence type="ECO:0000256" key="1">
    <source>
        <dbReference type="SAM" id="SignalP"/>
    </source>
</evidence>
<dbReference type="RefSeq" id="WP_187671557.1">
    <property type="nucleotide sequence ID" value="NZ_CAJFCI010000050.1"/>
</dbReference>
<dbReference type="AlphaFoldDB" id="A0A7U7ENG6"/>
<dbReference type="Proteomes" id="UP000583387">
    <property type="component" value="Unassembled WGS sequence"/>
</dbReference>
<organism evidence="2 3">
    <name type="scientific">Zestomonas carbonaria</name>
    <dbReference type="NCBI Taxonomy" id="2762745"/>
    <lineage>
        <taxon>Bacteria</taxon>
        <taxon>Pseudomonadati</taxon>
        <taxon>Pseudomonadota</taxon>
        <taxon>Gammaproteobacteria</taxon>
        <taxon>Pseudomonadales</taxon>
        <taxon>Pseudomonadaceae</taxon>
        <taxon>Zestomonas</taxon>
    </lineage>
</organism>
<accession>A0A7U7ENG6</accession>
<comment type="caution">
    <text evidence="2">The sequence shown here is derived from an EMBL/GenBank/DDBJ whole genome shotgun (WGS) entry which is preliminary data.</text>
</comment>
<name>A0A7U7ENG6_9GAMM</name>
<feature type="signal peptide" evidence="1">
    <location>
        <begin position="1"/>
        <end position="20"/>
    </location>
</feature>
<sequence length="250" mass="28324">MRGGWLGIVLCLLVPSLVQAEEPPPADIRVVSEVWARYTEPDGSGLGWDVLRAVYGPAGVRLQHNSAPYTRSIGLVQRAEMDAWVGSYVDEVSIGVVYPRWNYDADLICALGLAEQPTVSLDNLSRFRLAWMRGYRFERYLPNLTHYQEILRRDGILSMLALKHADLFIDARPEIEDVLAAAEDRSAYRVTCVTSLPLYLGFADTPRGRVLARLFDQRMAELVKTGELRPLFERWHYPYPFQEGSHASTP</sequence>
<keyword evidence="1" id="KW-0732">Signal</keyword>
<dbReference type="EMBL" id="CAJFCI010000050">
    <property type="protein sequence ID" value="CAD5108233.1"/>
    <property type="molecule type" value="Genomic_DNA"/>
</dbReference>
<evidence type="ECO:0000313" key="3">
    <source>
        <dbReference type="Proteomes" id="UP000583387"/>
    </source>
</evidence>
<proteinExistence type="predicted"/>
<dbReference type="SUPFAM" id="SSF53850">
    <property type="entry name" value="Periplasmic binding protein-like II"/>
    <property type="match status" value="1"/>
</dbReference>
<keyword evidence="3" id="KW-1185">Reference proteome</keyword>
<reference evidence="2 3" key="1">
    <citation type="submission" date="2020-08" db="EMBL/GenBank/DDBJ databases">
        <authorList>
            <person name="Criscuolo A."/>
        </authorList>
    </citation>
    <scope>NUCLEOTIDE SEQUENCE [LARGE SCALE GENOMIC DNA]</scope>
    <source>
        <strain evidence="2">CIP111764</strain>
    </source>
</reference>